<dbReference type="EMBL" id="AGEE01000008">
    <property type="protein sequence ID" value="EHO13812.1"/>
    <property type="molecule type" value="Genomic_DNA"/>
</dbReference>
<dbReference type="RefSeq" id="WP_006262938.1">
    <property type="nucleotide sequence ID" value="NZ_JH590837.1"/>
</dbReference>
<reference evidence="1 2" key="1">
    <citation type="submission" date="2011-11" db="EMBL/GenBank/DDBJ databases">
        <title>The Genome Sequence of Myroides odoratimimus CIP 101113.</title>
        <authorList>
            <person name="Earl A."/>
            <person name="Ward D."/>
            <person name="Feldgarden M."/>
            <person name="Gevers D."/>
            <person name="Huys G."/>
            <person name="Young S.K."/>
            <person name="Zeng Q."/>
            <person name="Gargeya S."/>
            <person name="Fitzgerald M."/>
            <person name="Haas B."/>
            <person name="Abouelleil A."/>
            <person name="Alvarado L."/>
            <person name="Arachchi H.M."/>
            <person name="Berlin A."/>
            <person name="Brown A."/>
            <person name="Chapman S.B."/>
            <person name="Chen Z."/>
            <person name="Dunbar C."/>
            <person name="Freedman E."/>
            <person name="Gearin G."/>
            <person name="Goldberg J."/>
            <person name="Griggs A."/>
            <person name="Gujja S."/>
            <person name="Heiman D."/>
            <person name="Howarth C."/>
            <person name="Larson L."/>
            <person name="Lui A."/>
            <person name="MacDonald P.J.P."/>
            <person name="Montmayeur A."/>
            <person name="Murphy C."/>
            <person name="Neiman D."/>
            <person name="Pearson M."/>
            <person name="Priest M."/>
            <person name="Roberts A."/>
            <person name="Saif S."/>
            <person name="Shea T."/>
            <person name="Shenoy N."/>
            <person name="Sisk P."/>
            <person name="Stolte C."/>
            <person name="Sykes S."/>
            <person name="Wortman J."/>
            <person name="Nusbaum C."/>
            <person name="Birren B."/>
        </authorList>
    </citation>
    <scope>NUCLEOTIDE SEQUENCE [LARGE SCALE GENOMIC DNA]</scope>
    <source>
        <strain evidence="1 2">CIP 101113</strain>
    </source>
</reference>
<evidence type="ECO:0000313" key="1">
    <source>
        <dbReference type="EMBL" id="EHO13812.1"/>
    </source>
</evidence>
<organism evidence="1 2">
    <name type="scientific">Myroides odoratimimus CIP 101113</name>
    <dbReference type="NCBI Taxonomy" id="883154"/>
    <lineage>
        <taxon>Bacteria</taxon>
        <taxon>Pseudomonadati</taxon>
        <taxon>Bacteroidota</taxon>
        <taxon>Flavobacteriia</taxon>
        <taxon>Flavobacteriales</taxon>
        <taxon>Flavobacteriaceae</taxon>
        <taxon>Myroides</taxon>
    </lineage>
</organism>
<protein>
    <submittedName>
        <fullName evidence="1">Uncharacterized protein</fullName>
    </submittedName>
</protein>
<dbReference type="Proteomes" id="UP000004834">
    <property type="component" value="Unassembled WGS sequence"/>
</dbReference>
<name>A0AAV3F556_9FLAO</name>
<proteinExistence type="predicted"/>
<sequence>MVEVEFGSKKRVYLPANLGECNPEEYKKVSILLLDYFSNKISYSTLKVQIAAVLLGYKLNRNSTEEGVANLVIISDFVDQYFYTDENNNNSINLDIFEDKVPVLKTLFSRYYSCGENYEKMTYGQYADASRFFQMFGKEHNIDYLYTLIAILYTRKNEQYDSKAIDKRIAKFKKYIHPGEAFGVYLLFAAFMKGVATTEINWRGENLDLSILFEGNSESNTDMPGLGADSLVYTLAEHGSLGVAENVRKTNFWEVMLLMYELKKQSVEREKQQNNASNK</sequence>
<evidence type="ECO:0000313" key="2">
    <source>
        <dbReference type="Proteomes" id="UP000004834"/>
    </source>
</evidence>
<comment type="caution">
    <text evidence="1">The sequence shown here is derived from an EMBL/GenBank/DDBJ whole genome shotgun (WGS) entry which is preliminary data.</text>
</comment>
<dbReference type="AlphaFoldDB" id="A0AAV3F556"/>
<gene>
    <name evidence="1" type="ORF">HMPREF9715_00886</name>
</gene>
<accession>A0AAV3F556</accession>